<dbReference type="Pfam" id="PF08246">
    <property type="entry name" value="Inhibitor_I29"/>
    <property type="match status" value="1"/>
</dbReference>
<dbReference type="InterPro" id="IPR039417">
    <property type="entry name" value="Peptidase_C1A_papain-like"/>
</dbReference>
<evidence type="ECO:0000313" key="7">
    <source>
        <dbReference type="Proteomes" id="UP000011083"/>
    </source>
</evidence>
<dbReference type="InterPro" id="IPR025661">
    <property type="entry name" value="Pept_asp_AS"/>
</dbReference>
<gene>
    <name evidence="6" type="ORF">ACA1_270350</name>
</gene>
<evidence type="ECO:0000313" key="6">
    <source>
        <dbReference type="EMBL" id="ELR19560.1"/>
    </source>
</evidence>
<dbReference type="EMBL" id="KB007933">
    <property type="protein sequence ID" value="ELR19560.1"/>
    <property type="molecule type" value="Genomic_DNA"/>
</dbReference>
<protein>
    <submittedName>
        <fullName evidence="6">Papain family cysteine protease containing protein</fullName>
    </submittedName>
</protein>
<dbReference type="InterPro" id="IPR013128">
    <property type="entry name" value="Peptidase_C1A"/>
</dbReference>
<evidence type="ECO:0000256" key="2">
    <source>
        <dbReference type="ARBA" id="ARBA00023157"/>
    </source>
</evidence>
<keyword evidence="3" id="KW-0732">Signal</keyword>
<dbReference type="GO" id="GO:0008234">
    <property type="term" value="F:cysteine-type peptidase activity"/>
    <property type="evidence" value="ECO:0007669"/>
    <property type="project" value="InterPro"/>
</dbReference>
<keyword evidence="7" id="KW-1185">Reference proteome</keyword>
<dbReference type="InterPro" id="IPR000169">
    <property type="entry name" value="Pept_cys_AS"/>
</dbReference>
<dbReference type="OMA" id="EQWLMEN"/>
<dbReference type="InterPro" id="IPR000668">
    <property type="entry name" value="Peptidase_C1A_C"/>
</dbReference>
<dbReference type="RefSeq" id="XP_004341646.1">
    <property type="nucleotide sequence ID" value="XM_004341598.1"/>
</dbReference>
<proteinExistence type="inferred from homology"/>
<feature type="chain" id="PRO_5018743890" evidence="3">
    <location>
        <begin position="24"/>
        <end position="385"/>
    </location>
</feature>
<dbReference type="KEGG" id="acan:ACA1_270350"/>
<dbReference type="SMART" id="SM00645">
    <property type="entry name" value="Pept_C1"/>
    <property type="match status" value="1"/>
</dbReference>
<dbReference type="PRINTS" id="PR00705">
    <property type="entry name" value="PAPAIN"/>
</dbReference>
<dbReference type="CDD" id="cd02248">
    <property type="entry name" value="Peptidase_C1A"/>
    <property type="match status" value="1"/>
</dbReference>
<dbReference type="AlphaFoldDB" id="L8H2Y2"/>
<evidence type="ECO:0000256" key="3">
    <source>
        <dbReference type="SAM" id="SignalP"/>
    </source>
</evidence>
<feature type="signal peptide" evidence="3">
    <location>
        <begin position="1"/>
        <end position="23"/>
    </location>
</feature>
<feature type="domain" description="Peptidase C1A papain C-terminal" evidence="4">
    <location>
        <begin position="132"/>
        <end position="356"/>
    </location>
</feature>
<comment type="similarity">
    <text evidence="1">Belongs to the peptidase C1 family.</text>
</comment>
<evidence type="ECO:0000259" key="4">
    <source>
        <dbReference type="SMART" id="SM00645"/>
    </source>
</evidence>
<dbReference type="OrthoDB" id="387093at2759"/>
<dbReference type="GO" id="GO:0006508">
    <property type="term" value="P:proteolysis"/>
    <property type="evidence" value="ECO:0007669"/>
    <property type="project" value="UniProtKB-KW"/>
</dbReference>
<dbReference type="InterPro" id="IPR013201">
    <property type="entry name" value="Prot_inhib_I29"/>
</dbReference>
<dbReference type="Pfam" id="PF00112">
    <property type="entry name" value="Peptidase_C1"/>
    <property type="match status" value="1"/>
</dbReference>
<sequence>MRVSIFLCAGLALLALLASGAGAKTTWDALDHYSFDRYVVEFNKAYASDDEVVSRRAIFESRLAAIKAHNRDASKSWKQGVNQLTDRSEAEIRQLLGYNKGVAAGLAPRGGLQWESAWTGLNEIAQKMRAAAINHVDWREKGVISPVKDQGQCGSCWTFGSSETLESYWALATGQLPILSEQHILDCIPNPDQCGGTGGCAGGTAELVYRALMTQSSGLASEWTYPYRSYWGEAFQCSFNTTRTPVVAKVKNYVVLPSNKYDPVIEALTTTGPLVINVDASSWHAYESGVFDGCNQTNPDINHVVQLVGYGTDAKEGDYWLVRNSWSPVWGEKGYIRLKRRSNPICGIDLKPSDGTGCKGGPATVTVCGECGLLYDVSYPVVATA</sequence>
<dbReference type="PROSITE" id="PS00640">
    <property type="entry name" value="THIOL_PROTEASE_ASN"/>
    <property type="match status" value="1"/>
</dbReference>
<dbReference type="PROSITE" id="PS00139">
    <property type="entry name" value="THIOL_PROTEASE_CYS"/>
    <property type="match status" value="1"/>
</dbReference>
<dbReference type="PANTHER" id="PTHR12411">
    <property type="entry name" value="CYSTEINE PROTEASE FAMILY C1-RELATED"/>
    <property type="match status" value="1"/>
</dbReference>
<dbReference type="VEuPathDB" id="AmoebaDB:ACA1_270350"/>
<feature type="domain" description="Cathepsin propeptide inhibitor" evidence="5">
    <location>
        <begin position="35"/>
        <end position="92"/>
    </location>
</feature>
<dbReference type="Gene3D" id="3.90.70.10">
    <property type="entry name" value="Cysteine proteinases"/>
    <property type="match status" value="1"/>
</dbReference>
<reference evidence="6 7" key="1">
    <citation type="journal article" date="2013" name="Genome Biol.">
        <title>Genome of Acanthamoeba castellanii highlights extensive lateral gene transfer and early evolution of tyrosine kinase signaling.</title>
        <authorList>
            <person name="Clarke M."/>
            <person name="Lohan A.J."/>
            <person name="Liu B."/>
            <person name="Lagkouvardos I."/>
            <person name="Roy S."/>
            <person name="Zafar N."/>
            <person name="Bertelli C."/>
            <person name="Schilde C."/>
            <person name="Kianianmomeni A."/>
            <person name="Burglin T.R."/>
            <person name="Frech C."/>
            <person name="Turcotte B."/>
            <person name="Kopec K.O."/>
            <person name="Synnott J.M."/>
            <person name="Choo C."/>
            <person name="Paponov I."/>
            <person name="Finkler A."/>
            <person name="Soon Heng Tan C."/>
            <person name="Hutchins A.P."/>
            <person name="Weinmeier T."/>
            <person name="Rattei T."/>
            <person name="Chu J.S."/>
            <person name="Gimenez G."/>
            <person name="Irimia M."/>
            <person name="Rigden D.J."/>
            <person name="Fitzpatrick D.A."/>
            <person name="Lorenzo-Morales J."/>
            <person name="Bateman A."/>
            <person name="Chiu C.H."/>
            <person name="Tang P."/>
            <person name="Hegemann P."/>
            <person name="Fromm H."/>
            <person name="Raoult D."/>
            <person name="Greub G."/>
            <person name="Miranda-Saavedra D."/>
            <person name="Chen N."/>
            <person name="Nash P."/>
            <person name="Ginger M.L."/>
            <person name="Horn M."/>
            <person name="Schaap P."/>
            <person name="Caler L."/>
            <person name="Loftus B."/>
        </authorList>
    </citation>
    <scope>NUCLEOTIDE SEQUENCE [LARGE SCALE GENOMIC DNA]</scope>
    <source>
        <strain evidence="6 7">Neff</strain>
    </source>
</reference>
<keyword evidence="6" id="KW-0378">Hydrolase</keyword>
<dbReference type="SUPFAM" id="SSF54001">
    <property type="entry name" value="Cysteine proteinases"/>
    <property type="match status" value="1"/>
</dbReference>
<dbReference type="SMART" id="SM00848">
    <property type="entry name" value="Inhibitor_I29"/>
    <property type="match status" value="1"/>
</dbReference>
<keyword evidence="2" id="KW-1015">Disulfide bond</keyword>
<name>L8H2Y2_ACACF</name>
<accession>L8H2Y2</accession>
<organism evidence="6 7">
    <name type="scientific">Acanthamoeba castellanii (strain ATCC 30010 / Neff)</name>
    <dbReference type="NCBI Taxonomy" id="1257118"/>
    <lineage>
        <taxon>Eukaryota</taxon>
        <taxon>Amoebozoa</taxon>
        <taxon>Discosea</taxon>
        <taxon>Longamoebia</taxon>
        <taxon>Centramoebida</taxon>
        <taxon>Acanthamoebidae</taxon>
        <taxon>Acanthamoeba</taxon>
    </lineage>
</organism>
<keyword evidence="6" id="KW-0645">Protease</keyword>
<evidence type="ECO:0000259" key="5">
    <source>
        <dbReference type="SMART" id="SM00848"/>
    </source>
</evidence>
<evidence type="ECO:0000256" key="1">
    <source>
        <dbReference type="ARBA" id="ARBA00008455"/>
    </source>
</evidence>
<dbReference type="Proteomes" id="UP000011083">
    <property type="component" value="Unassembled WGS sequence"/>
</dbReference>
<dbReference type="InterPro" id="IPR038765">
    <property type="entry name" value="Papain-like_cys_pep_sf"/>
</dbReference>
<dbReference type="STRING" id="1257118.L8H2Y2"/>
<dbReference type="GeneID" id="14920348"/>